<evidence type="ECO:0000256" key="4">
    <source>
        <dbReference type="SAM" id="SignalP"/>
    </source>
</evidence>
<dbReference type="Pfam" id="PF14559">
    <property type="entry name" value="TPR_19"/>
    <property type="match status" value="1"/>
</dbReference>
<name>A0A5C8KWE3_9GAMM</name>
<keyword evidence="2 3" id="KW-0802">TPR repeat</keyword>
<protein>
    <submittedName>
        <fullName evidence="5">Tetratricopeptide repeat protein</fullName>
    </submittedName>
</protein>
<evidence type="ECO:0000256" key="1">
    <source>
        <dbReference type="ARBA" id="ARBA00022737"/>
    </source>
</evidence>
<accession>A0A5C8KWE3</accession>
<keyword evidence="1" id="KW-0677">Repeat</keyword>
<gene>
    <name evidence="5" type="ORF">FU658_05070</name>
</gene>
<feature type="signal peptide" evidence="4">
    <location>
        <begin position="1"/>
        <end position="43"/>
    </location>
</feature>
<evidence type="ECO:0000256" key="2">
    <source>
        <dbReference type="ARBA" id="ARBA00022803"/>
    </source>
</evidence>
<feature type="chain" id="PRO_5022803346" evidence="4">
    <location>
        <begin position="44"/>
        <end position="572"/>
    </location>
</feature>
<dbReference type="InterPro" id="IPR019734">
    <property type="entry name" value="TPR_rpt"/>
</dbReference>
<evidence type="ECO:0000256" key="3">
    <source>
        <dbReference type="PROSITE-ProRule" id="PRU00339"/>
    </source>
</evidence>
<sequence length="572" mass="62013">MRRSCREFYRHTGAQPMTWLNPCSLAGLLLSAGIALAPPPAHAQEDPLVEAMAGEFAVQTGDFQAAARHYLNAARASDDPALAERAAQAAMLAGDPALARQAVARWTELDPDSRGLLATRAIQAMRADDTEGAVDALASLLALPEEGGSRVVLQVLSGTQDEALAGRVLSGLLQRDALPGDDFQAWLAFAGLAQRWGDPELTTTLVSGAVSRFPDEPRAWLLKAAQLRVEGDLGGARAAVERALAAEPGDTGLRIAAAGELERMGDAEAAERVLAEATQDDTIFSTRAAYLARARDNSGLADLADEIEASLADSPGPASAVRRLLLGQISEYLGQFEAAVRWYASVPEGRVWAQAQLRTARAEAARGRLEEALEVLRSLQLDYDSDGEVIRDAYLFEAELYTQAGRDTEALAAYGRGLGIFEDDPLLLYARALAWVAMDRIAEAEVDLRRILVFEPDNAAALNALGYTLADRTDRHEEALGYIERALALDPGNPAIIDSLGWVLYRLGRVPEALEHLERAWSILPDAEIGAHLGEVLWSLGERREARRIWSEARELDAENEVLKETMERLDR</sequence>
<dbReference type="OrthoDB" id="9766710at2"/>
<dbReference type="PANTHER" id="PTHR45586">
    <property type="entry name" value="TPR REPEAT-CONTAINING PROTEIN PA4667"/>
    <property type="match status" value="1"/>
</dbReference>
<evidence type="ECO:0000313" key="6">
    <source>
        <dbReference type="Proteomes" id="UP000321248"/>
    </source>
</evidence>
<dbReference type="Gene3D" id="1.25.40.10">
    <property type="entry name" value="Tetratricopeptide repeat domain"/>
    <property type="match status" value="2"/>
</dbReference>
<keyword evidence="6" id="KW-1185">Reference proteome</keyword>
<dbReference type="InterPro" id="IPR011990">
    <property type="entry name" value="TPR-like_helical_dom_sf"/>
</dbReference>
<keyword evidence="4" id="KW-0732">Signal</keyword>
<comment type="caution">
    <text evidence="5">The sequence shown here is derived from an EMBL/GenBank/DDBJ whole genome shotgun (WGS) entry which is preliminary data.</text>
</comment>
<dbReference type="SUPFAM" id="SSF48452">
    <property type="entry name" value="TPR-like"/>
    <property type="match status" value="3"/>
</dbReference>
<dbReference type="PROSITE" id="PS50005">
    <property type="entry name" value="TPR"/>
    <property type="match status" value="1"/>
</dbReference>
<dbReference type="SMART" id="SM00028">
    <property type="entry name" value="TPR"/>
    <property type="match status" value="6"/>
</dbReference>
<dbReference type="PANTHER" id="PTHR45586:SF1">
    <property type="entry name" value="LIPOPOLYSACCHARIDE ASSEMBLY PROTEIN B"/>
    <property type="match status" value="1"/>
</dbReference>
<reference evidence="5 6" key="1">
    <citation type="submission" date="2019-08" db="EMBL/GenBank/DDBJ databases">
        <authorList>
            <person name="Karlyshev A.V."/>
        </authorList>
    </citation>
    <scope>NUCLEOTIDE SEQUENCE [LARGE SCALE GENOMIC DNA]</scope>
    <source>
        <strain evidence="5 6">Alg18-2.2</strain>
    </source>
</reference>
<dbReference type="EMBL" id="VRTS01000002">
    <property type="protein sequence ID" value="TXK65142.1"/>
    <property type="molecule type" value="Genomic_DNA"/>
</dbReference>
<evidence type="ECO:0000313" key="5">
    <source>
        <dbReference type="EMBL" id="TXK65142.1"/>
    </source>
</evidence>
<dbReference type="Pfam" id="PF13432">
    <property type="entry name" value="TPR_16"/>
    <property type="match status" value="2"/>
</dbReference>
<organism evidence="5 6">
    <name type="scientific">Alkalisalibacterium limincola</name>
    <dbReference type="NCBI Taxonomy" id="2699169"/>
    <lineage>
        <taxon>Bacteria</taxon>
        <taxon>Pseudomonadati</taxon>
        <taxon>Pseudomonadota</taxon>
        <taxon>Gammaproteobacteria</taxon>
        <taxon>Lysobacterales</taxon>
        <taxon>Lysobacteraceae</taxon>
        <taxon>Alkalisalibacterium</taxon>
    </lineage>
</organism>
<feature type="repeat" description="TPR" evidence="3">
    <location>
        <begin position="494"/>
        <end position="527"/>
    </location>
</feature>
<dbReference type="InterPro" id="IPR051012">
    <property type="entry name" value="CellSynth/LPSAsmb/PSIAsmb"/>
</dbReference>
<dbReference type="Proteomes" id="UP000321248">
    <property type="component" value="Unassembled WGS sequence"/>
</dbReference>
<proteinExistence type="predicted"/>
<dbReference type="AlphaFoldDB" id="A0A5C8KWE3"/>